<dbReference type="PIRSF" id="PIRSF006648">
    <property type="entry name" value="DrrB"/>
    <property type="match status" value="1"/>
</dbReference>
<dbReference type="InterPro" id="IPR000412">
    <property type="entry name" value="ABC_2_transport"/>
</dbReference>
<evidence type="ECO:0000256" key="3">
    <source>
        <dbReference type="ARBA" id="ARBA00022989"/>
    </source>
</evidence>
<evidence type="ECO:0000313" key="7">
    <source>
        <dbReference type="EMBL" id="KKK86912.1"/>
    </source>
</evidence>
<sequence length="252" mass="27475">MDIRKILVLVKVQLKKLYREPAVLFLMVLFPLMLTFFFGLGFTGIIPDPIGNPTVSQFDIMVPGLYAFICIFIIMTVAQTFSEDREKGLLRRLNTTPLTSGEFIGSHVFSNTLISVLQVVIVVVLSFSFGFSGDVKGLGMAFALMIFLSVCSVGLGLITATIAKNPGAATGISFIFIMPQMFLGTYIVPPTPATQVISMFLPSAYVTDAITMLFNGVPLTNPIIWLKLLTVALISAVIVIVGILMFKKYGNK</sequence>
<evidence type="ECO:0000256" key="2">
    <source>
        <dbReference type="ARBA" id="ARBA00022692"/>
    </source>
</evidence>
<name>A0A0F9ENY0_9ZZZZ</name>
<dbReference type="PANTHER" id="PTHR43229:SF2">
    <property type="entry name" value="NODULATION PROTEIN J"/>
    <property type="match status" value="1"/>
</dbReference>
<dbReference type="PROSITE" id="PS51012">
    <property type="entry name" value="ABC_TM2"/>
    <property type="match status" value="1"/>
</dbReference>
<accession>A0A0F9ENY0</accession>
<gene>
    <name evidence="8" type="ORF">LCGC14_2343590</name>
    <name evidence="7" type="ORF">LCGC14_2758500</name>
</gene>
<keyword evidence="3 5" id="KW-1133">Transmembrane helix</keyword>
<dbReference type="Pfam" id="PF01061">
    <property type="entry name" value="ABC2_membrane"/>
    <property type="match status" value="1"/>
</dbReference>
<evidence type="ECO:0000313" key="8">
    <source>
        <dbReference type="EMBL" id="KKL46635.1"/>
    </source>
</evidence>
<dbReference type="GO" id="GO:0043190">
    <property type="term" value="C:ATP-binding cassette (ABC) transporter complex"/>
    <property type="evidence" value="ECO:0007669"/>
    <property type="project" value="InterPro"/>
</dbReference>
<dbReference type="AlphaFoldDB" id="A0A0F9ENY0"/>
<dbReference type="InterPro" id="IPR051784">
    <property type="entry name" value="Nod_factor_ABC_transporter"/>
</dbReference>
<evidence type="ECO:0000256" key="4">
    <source>
        <dbReference type="ARBA" id="ARBA00023136"/>
    </source>
</evidence>
<feature type="transmembrane region" description="Helical" evidence="5">
    <location>
        <begin position="103"/>
        <end position="131"/>
    </location>
</feature>
<keyword evidence="4 5" id="KW-0472">Membrane</keyword>
<comment type="subcellular location">
    <subcellularLocation>
        <location evidence="1">Membrane</location>
        <topology evidence="1">Multi-pass membrane protein</topology>
    </subcellularLocation>
</comment>
<feature type="domain" description="ABC transmembrane type-2" evidence="6">
    <location>
        <begin position="22"/>
        <end position="249"/>
    </location>
</feature>
<proteinExistence type="predicted"/>
<dbReference type="GO" id="GO:0140359">
    <property type="term" value="F:ABC-type transporter activity"/>
    <property type="evidence" value="ECO:0007669"/>
    <property type="project" value="InterPro"/>
</dbReference>
<reference evidence="8" key="1">
    <citation type="journal article" date="2015" name="Nature">
        <title>Complex archaea that bridge the gap between prokaryotes and eukaryotes.</title>
        <authorList>
            <person name="Spang A."/>
            <person name="Saw J.H."/>
            <person name="Jorgensen S.L."/>
            <person name="Zaremba-Niedzwiedzka K."/>
            <person name="Martijn J."/>
            <person name="Lind A.E."/>
            <person name="van Eijk R."/>
            <person name="Schleper C."/>
            <person name="Guy L."/>
            <person name="Ettema T.J."/>
        </authorList>
    </citation>
    <scope>NUCLEOTIDE SEQUENCE</scope>
</reference>
<feature type="transmembrane region" description="Helical" evidence="5">
    <location>
        <begin position="137"/>
        <end position="160"/>
    </location>
</feature>
<dbReference type="PANTHER" id="PTHR43229">
    <property type="entry name" value="NODULATION PROTEIN J"/>
    <property type="match status" value="1"/>
</dbReference>
<feature type="transmembrane region" description="Helical" evidence="5">
    <location>
        <begin position="167"/>
        <end position="188"/>
    </location>
</feature>
<organism evidence="8">
    <name type="scientific">marine sediment metagenome</name>
    <dbReference type="NCBI Taxonomy" id="412755"/>
    <lineage>
        <taxon>unclassified sequences</taxon>
        <taxon>metagenomes</taxon>
        <taxon>ecological metagenomes</taxon>
    </lineage>
</organism>
<dbReference type="InterPro" id="IPR013525">
    <property type="entry name" value="ABC2_TM"/>
</dbReference>
<dbReference type="InterPro" id="IPR047817">
    <property type="entry name" value="ABC2_TM_bact-type"/>
</dbReference>
<keyword evidence="2 5" id="KW-0812">Transmembrane</keyword>
<feature type="transmembrane region" description="Helical" evidence="5">
    <location>
        <begin position="21"/>
        <end position="45"/>
    </location>
</feature>
<evidence type="ECO:0000256" key="5">
    <source>
        <dbReference type="SAM" id="Phobius"/>
    </source>
</evidence>
<feature type="transmembrane region" description="Helical" evidence="5">
    <location>
        <begin position="223"/>
        <end position="246"/>
    </location>
</feature>
<evidence type="ECO:0000259" key="6">
    <source>
        <dbReference type="PROSITE" id="PS51012"/>
    </source>
</evidence>
<protein>
    <recommendedName>
        <fullName evidence="6">ABC transmembrane type-2 domain-containing protein</fullName>
    </recommendedName>
</protein>
<comment type="caution">
    <text evidence="8">The sequence shown here is derived from an EMBL/GenBank/DDBJ whole genome shotgun (WGS) entry which is preliminary data.</text>
</comment>
<dbReference type="EMBL" id="LAZR01033957">
    <property type="protein sequence ID" value="KKL46635.1"/>
    <property type="molecule type" value="Genomic_DNA"/>
</dbReference>
<dbReference type="EMBL" id="LAZR01050642">
    <property type="protein sequence ID" value="KKK86912.1"/>
    <property type="molecule type" value="Genomic_DNA"/>
</dbReference>
<evidence type="ECO:0000256" key="1">
    <source>
        <dbReference type="ARBA" id="ARBA00004141"/>
    </source>
</evidence>
<feature type="transmembrane region" description="Helical" evidence="5">
    <location>
        <begin position="65"/>
        <end position="82"/>
    </location>
</feature>